<dbReference type="Pfam" id="PF13410">
    <property type="entry name" value="GST_C_2"/>
    <property type="match status" value="1"/>
</dbReference>
<dbReference type="InterPro" id="IPR036249">
    <property type="entry name" value="Thioredoxin-like_sf"/>
</dbReference>
<reference evidence="2 3" key="1">
    <citation type="submission" date="2019-08" db="EMBL/GenBank/DDBJ databases">
        <title>Amphibian skin-associated Pigmentiphaga: genome sequence and occurrence across geography and hosts.</title>
        <authorList>
            <person name="Bletz M.C."/>
            <person name="Bunk B."/>
            <person name="Sproeer C."/>
            <person name="Biwer P."/>
            <person name="Reiter S."/>
            <person name="Rabemananjara F.C.E."/>
            <person name="Schulz S."/>
            <person name="Overmann J."/>
            <person name="Vences M."/>
        </authorList>
    </citation>
    <scope>NUCLEOTIDE SEQUENCE [LARGE SCALE GENOMIC DNA]</scope>
    <source>
        <strain evidence="2 3">Mada1488</strain>
    </source>
</reference>
<dbReference type="Gene3D" id="3.40.30.10">
    <property type="entry name" value="Glutaredoxin"/>
    <property type="match status" value="1"/>
</dbReference>
<dbReference type="GO" id="GO:0016740">
    <property type="term" value="F:transferase activity"/>
    <property type="evidence" value="ECO:0007669"/>
    <property type="project" value="UniProtKB-KW"/>
</dbReference>
<dbReference type="InterPro" id="IPR036282">
    <property type="entry name" value="Glutathione-S-Trfase_C_sf"/>
</dbReference>
<dbReference type="PANTHER" id="PTHR43968">
    <property type="match status" value="1"/>
</dbReference>
<accession>A0A5C0AZW3</accession>
<keyword evidence="3" id="KW-1185">Reference proteome</keyword>
<keyword evidence="2" id="KW-0808">Transferase</keyword>
<dbReference type="AlphaFoldDB" id="A0A5C0AZW3"/>
<gene>
    <name evidence="2" type="ORF">FXN63_20835</name>
</gene>
<proteinExistence type="predicted"/>
<feature type="domain" description="GST N-terminal" evidence="1">
    <location>
        <begin position="1"/>
        <end position="82"/>
    </location>
</feature>
<dbReference type="Pfam" id="PF13409">
    <property type="entry name" value="GST_N_2"/>
    <property type="match status" value="1"/>
</dbReference>
<dbReference type="RefSeq" id="WP_148817119.1">
    <property type="nucleotide sequence ID" value="NZ_CP043046.1"/>
</dbReference>
<dbReference type="KEGG" id="pacr:FXN63_20835"/>
<dbReference type="SUPFAM" id="SSF47616">
    <property type="entry name" value="GST C-terminal domain-like"/>
    <property type="match status" value="1"/>
</dbReference>
<dbReference type="PROSITE" id="PS50404">
    <property type="entry name" value="GST_NTER"/>
    <property type="match status" value="1"/>
</dbReference>
<dbReference type="InterPro" id="IPR004045">
    <property type="entry name" value="Glutathione_S-Trfase_N"/>
</dbReference>
<dbReference type="SUPFAM" id="SSF52833">
    <property type="entry name" value="Thioredoxin-like"/>
    <property type="match status" value="1"/>
</dbReference>
<dbReference type="EMBL" id="CP043046">
    <property type="protein sequence ID" value="QEI08012.1"/>
    <property type="molecule type" value="Genomic_DNA"/>
</dbReference>
<dbReference type="Proteomes" id="UP000325161">
    <property type="component" value="Chromosome"/>
</dbReference>
<evidence type="ECO:0000313" key="2">
    <source>
        <dbReference type="EMBL" id="QEI08012.1"/>
    </source>
</evidence>
<dbReference type="CDD" id="cd03205">
    <property type="entry name" value="GST_C_6"/>
    <property type="match status" value="1"/>
</dbReference>
<dbReference type="GO" id="GO:0005737">
    <property type="term" value="C:cytoplasm"/>
    <property type="evidence" value="ECO:0007669"/>
    <property type="project" value="TreeGrafter"/>
</dbReference>
<dbReference type="CDD" id="cd03049">
    <property type="entry name" value="GST_N_3"/>
    <property type="match status" value="1"/>
</dbReference>
<dbReference type="Gene3D" id="1.20.1050.10">
    <property type="match status" value="1"/>
</dbReference>
<evidence type="ECO:0000259" key="1">
    <source>
        <dbReference type="PROSITE" id="PS50404"/>
    </source>
</evidence>
<protein>
    <submittedName>
        <fullName evidence="2">Glutathione S-transferase</fullName>
    </submittedName>
</protein>
<dbReference type="OrthoDB" id="8634103at2"/>
<name>A0A5C0AZW3_9BURK</name>
<dbReference type="InterPro" id="IPR050983">
    <property type="entry name" value="GST_Omega/HSP26"/>
</dbReference>
<organism evidence="2 3">
    <name type="scientific">Pigmentiphaga aceris</name>
    <dbReference type="NCBI Taxonomy" id="1940612"/>
    <lineage>
        <taxon>Bacteria</taxon>
        <taxon>Pseudomonadati</taxon>
        <taxon>Pseudomonadota</taxon>
        <taxon>Betaproteobacteria</taxon>
        <taxon>Burkholderiales</taxon>
        <taxon>Alcaligenaceae</taxon>
        <taxon>Pigmentiphaga</taxon>
    </lineage>
</organism>
<dbReference type="PANTHER" id="PTHR43968:SF6">
    <property type="entry name" value="GLUTATHIONE S-TRANSFERASE OMEGA"/>
    <property type="match status" value="1"/>
</dbReference>
<evidence type="ECO:0000313" key="3">
    <source>
        <dbReference type="Proteomes" id="UP000325161"/>
    </source>
</evidence>
<sequence>MKLFFSPASPYVRKVMVVASELGLADRIEKLPSAASPIKADQTIVVHNPTGKVPTLVTDDGLALFDSRVICEYIDSIDGKQRIFPAAGPARWNALREQAIGDGLLDAALLARYEGFMRPEELRWDAWMTGQLTKIDVSLAAIETIAGEFGDRIDIGTITIGCALHYLDFRFADRPWRDGNPKTAAWFERFSQRPSMTASSPFTA</sequence>